<feature type="domain" description="N-acetyltransferase" evidence="4">
    <location>
        <begin position="5"/>
        <end position="165"/>
    </location>
</feature>
<organism evidence="5 6">
    <name type="scientific">Actinia tenebrosa</name>
    <name type="common">Australian red waratah sea anemone</name>
    <dbReference type="NCBI Taxonomy" id="6105"/>
    <lineage>
        <taxon>Eukaryota</taxon>
        <taxon>Metazoa</taxon>
        <taxon>Cnidaria</taxon>
        <taxon>Anthozoa</taxon>
        <taxon>Hexacorallia</taxon>
        <taxon>Actiniaria</taxon>
        <taxon>Actiniidae</taxon>
        <taxon>Actinia</taxon>
    </lineage>
</organism>
<evidence type="ECO:0000259" key="4">
    <source>
        <dbReference type="PROSITE" id="PS51186"/>
    </source>
</evidence>
<keyword evidence="3" id="KW-0012">Acyltransferase</keyword>
<dbReference type="Pfam" id="PF00583">
    <property type="entry name" value="Acetyltransf_1"/>
    <property type="match status" value="1"/>
</dbReference>
<dbReference type="RefSeq" id="XP_031555174.1">
    <property type="nucleotide sequence ID" value="XM_031699314.1"/>
</dbReference>
<dbReference type="GeneID" id="116292079"/>
<dbReference type="Gene3D" id="3.40.630.30">
    <property type="match status" value="1"/>
</dbReference>
<dbReference type="FunFam" id="3.40.630.30:FF:000064">
    <property type="entry name" value="GNAT family acetyltransferase"/>
    <property type="match status" value="1"/>
</dbReference>
<dbReference type="KEGG" id="aten:116292079"/>
<protein>
    <submittedName>
        <fullName evidence="6">Diamine acetyltransferase 2-like</fullName>
    </submittedName>
</protein>
<dbReference type="InParanoid" id="A0A6P8HFI6"/>
<name>A0A6P8HFI6_ACTTE</name>
<evidence type="ECO:0000313" key="5">
    <source>
        <dbReference type="Proteomes" id="UP000515163"/>
    </source>
</evidence>
<dbReference type="CDD" id="cd04301">
    <property type="entry name" value="NAT_SF"/>
    <property type="match status" value="1"/>
</dbReference>
<evidence type="ECO:0000256" key="1">
    <source>
        <dbReference type="ARBA" id="ARBA00008694"/>
    </source>
</evidence>
<reference evidence="6" key="1">
    <citation type="submission" date="2025-08" db="UniProtKB">
        <authorList>
            <consortium name="RefSeq"/>
        </authorList>
    </citation>
    <scope>IDENTIFICATION</scope>
    <source>
        <tissue evidence="6">Tentacle</tissue>
    </source>
</reference>
<accession>A0A6P8HFI6</accession>
<evidence type="ECO:0000256" key="3">
    <source>
        <dbReference type="ARBA" id="ARBA00023315"/>
    </source>
</evidence>
<keyword evidence="2" id="KW-0808">Transferase</keyword>
<dbReference type="InterPro" id="IPR016181">
    <property type="entry name" value="Acyl_CoA_acyltransferase"/>
</dbReference>
<comment type="similarity">
    <text evidence="1">Belongs to the acetyltransferase family.</text>
</comment>
<dbReference type="SUPFAM" id="SSF55729">
    <property type="entry name" value="Acyl-CoA N-acyltransferases (Nat)"/>
    <property type="match status" value="1"/>
</dbReference>
<dbReference type="GO" id="GO:0008080">
    <property type="term" value="F:N-acetyltransferase activity"/>
    <property type="evidence" value="ECO:0007669"/>
    <property type="project" value="UniProtKB-ARBA"/>
</dbReference>
<evidence type="ECO:0000313" key="6">
    <source>
        <dbReference type="RefSeq" id="XP_031555174.1"/>
    </source>
</evidence>
<dbReference type="Proteomes" id="UP000515163">
    <property type="component" value="Unplaced"/>
</dbReference>
<dbReference type="PROSITE" id="PS51186">
    <property type="entry name" value="GNAT"/>
    <property type="match status" value="1"/>
</dbReference>
<sequence>MPKKCLIRDAVPDDCPAVLQLIKDLAAFEEKPESVVEITPEIIEHDCFGKDKWCYCLVAEEETEDETKKIVGYAMFNHAYSTWKGRMLYLEDIYVAPSARKKGIGMAFLTKLSKIAVEKKCNKIRWCVIDWNQQAIDFYKYIGAEVEEEWKQVQLGNSAMLKLANRTLPDS</sequence>
<dbReference type="InterPro" id="IPR051016">
    <property type="entry name" value="Diverse_Substrate_AcTransf"/>
</dbReference>
<dbReference type="InterPro" id="IPR000182">
    <property type="entry name" value="GNAT_dom"/>
</dbReference>
<dbReference type="PANTHER" id="PTHR10545">
    <property type="entry name" value="DIAMINE N-ACETYLTRANSFERASE"/>
    <property type="match status" value="1"/>
</dbReference>
<keyword evidence="5" id="KW-1185">Reference proteome</keyword>
<dbReference type="PANTHER" id="PTHR10545:SF29">
    <property type="entry name" value="GH14572P-RELATED"/>
    <property type="match status" value="1"/>
</dbReference>
<dbReference type="OrthoDB" id="7305308at2759"/>
<gene>
    <name evidence="6" type="primary">LOC116292079</name>
</gene>
<proteinExistence type="inferred from homology"/>
<evidence type="ECO:0000256" key="2">
    <source>
        <dbReference type="ARBA" id="ARBA00022679"/>
    </source>
</evidence>
<dbReference type="AlphaFoldDB" id="A0A6P8HFI6"/>
<dbReference type="FunCoup" id="A0A6P8HFI6">
    <property type="interactions" value="607"/>
</dbReference>